<evidence type="ECO:0000313" key="2">
    <source>
        <dbReference type="Proteomes" id="UP000692954"/>
    </source>
</evidence>
<keyword evidence="2" id="KW-1185">Reference proteome</keyword>
<proteinExistence type="predicted"/>
<comment type="caution">
    <text evidence="1">The sequence shown here is derived from an EMBL/GenBank/DDBJ whole genome shotgun (WGS) entry which is preliminary data.</text>
</comment>
<reference evidence="1" key="1">
    <citation type="submission" date="2021-01" db="EMBL/GenBank/DDBJ databases">
        <authorList>
            <consortium name="Genoscope - CEA"/>
            <person name="William W."/>
        </authorList>
    </citation>
    <scope>NUCLEOTIDE SEQUENCE</scope>
</reference>
<name>A0A8S1RV91_9CILI</name>
<organism evidence="1 2">
    <name type="scientific">Paramecium sonneborni</name>
    <dbReference type="NCBI Taxonomy" id="65129"/>
    <lineage>
        <taxon>Eukaryota</taxon>
        <taxon>Sar</taxon>
        <taxon>Alveolata</taxon>
        <taxon>Ciliophora</taxon>
        <taxon>Intramacronucleata</taxon>
        <taxon>Oligohymenophorea</taxon>
        <taxon>Peniculida</taxon>
        <taxon>Parameciidae</taxon>
        <taxon>Paramecium</taxon>
    </lineage>
</organism>
<evidence type="ECO:0000313" key="1">
    <source>
        <dbReference type="EMBL" id="CAD8130404.1"/>
    </source>
</evidence>
<protein>
    <submittedName>
        <fullName evidence="1">Uncharacterized protein</fullName>
    </submittedName>
</protein>
<dbReference type="AlphaFoldDB" id="A0A8S1RV91"/>
<accession>A0A8S1RV91</accession>
<dbReference type="EMBL" id="CAJJDN010000286">
    <property type="protein sequence ID" value="CAD8130404.1"/>
    <property type="molecule type" value="Genomic_DNA"/>
</dbReference>
<sequence length="56" mass="6702">MKLKELKSQKLLKSILNIFWAADFDKFNTKIKFTQLCNSQLFFCINQIKAYLSQIR</sequence>
<dbReference type="Proteomes" id="UP000692954">
    <property type="component" value="Unassembled WGS sequence"/>
</dbReference>
<gene>
    <name evidence="1" type="ORF">PSON_ATCC_30995.1.T2860010</name>
</gene>